<evidence type="ECO:0000256" key="1">
    <source>
        <dbReference type="SAM" id="MobiDB-lite"/>
    </source>
</evidence>
<evidence type="ECO:0000313" key="2">
    <source>
        <dbReference type="EMBL" id="KPA77778.1"/>
    </source>
</evidence>
<proteinExistence type="predicted"/>
<comment type="caution">
    <text evidence="2">The sequence shown here is derived from an EMBL/GenBank/DDBJ whole genome shotgun (WGS) entry which is preliminary data.</text>
</comment>
<feature type="compositionally biased region" description="Pro residues" evidence="1">
    <location>
        <begin position="66"/>
        <end position="82"/>
    </location>
</feature>
<dbReference type="OMA" id="VHHGNRD"/>
<evidence type="ECO:0000313" key="3">
    <source>
        <dbReference type="Proteomes" id="UP000037923"/>
    </source>
</evidence>
<dbReference type="GeneID" id="26906896"/>
<gene>
    <name evidence="2" type="ORF">ABB37_06610</name>
</gene>
<dbReference type="EMBL" id="LGTL01000015">
    <property type="protein sequence ID" value="KPA77777.1"/>
    <property type="molecule type" value="Genomic_DNA"/>
</dbReference>
<feature type="compositionally biased region" description="Pro residues" evidence="1">
    <location>
        <begin position="125"/>
        <end position="149"/>
    </location>
</feature>
<accession>A0A0N0VE95</accession>
<dbReference type="RefSeq" id="XP_015656216.1">
    <property type="nucleotide sequence ID" value="XM_015804923.1"/>
</dbReference>
<reference evidence="2 3" key="1">
    <citation type="submission" date="2015-07" db="EMBL/GenBank/DDBJ databases">
        <title>High-quality genome of monoxenous trypanosomatid Leptomonas pyrrhocoris.</title>
        <authorList>
            <person name="Flegontov P."/>
            <person name="Butenko A."/>
            <person name="Firsov S."/>
            <person name="Vlcek C."/>
            <person name="Logacheva M.D."/>
            <person name="Field M."/>
            <person name="Filatov D."/>
            <person name="Flegontova O."/>
            <person name="Gerasimov E."/>
            <person name="Jackson A.P."/>
            <person name="Kelly S."/>
            <person name="Opperdoes F."/>
            <person name="O'Reilly A."/>
            <person name="Votypka J."/>
            <person name="Yurchenko V."/>
            <person name="Lukes J."/>
        </authorList>
    </citation>
    <scope>NUCLEOTIDE SEQUENCE [LARGE SCALE GENOMIC DNA]</scope>
    <source>
        <strain evidence="2">H10</strain>
    </source>
</reference>
<feature type="region of interest" description="Disordered" evidence="1">
    <location>
        <begin position="31"/>
        <end position="170"/>
    </location>
</feature>
<organism evidence="2 3">
    <name type="scientific">Leptomonas pyrrhocoris</name>
    <name type="common">Firebug parasite</name>
    <dbReference type="NCBI Taxonomy" id="157538"/>
    <lineage>
        <taxon>Eukaryota</taxon>
        <taxon>Discoba</taxon>
        <taxon>Euglenozoa</taxon>
        <taxon>Kinetoplastea</taxon>
        <taxon>Metakinetoplastina</taxon>
        <taxon>Trypanosomatida</taxon>
        <taxon>Trypanosomatidae</taxon>
        <taxon>Leishmaniinae</taxon>
        <taxon>Leptomonas</taxon>
    </lineage>
</organism>
<dbReference type="VEuPathDB" id="TriTrypDB:LpyrH10_15_0200"/>
<dbReference type="Proteomes" id="UP000037923">
    <property type="component" value="Unassembled WGS sequence"/>
</dbReference>
<dbReference type="RefSeq" id="XP_015656217.1">
    <property type="nucleotide sequence ID" value="XM_015804924.1"/>
</dbReference>
<dbReference type="OrthoDB" id="272612at2759"/>
<keyword evidence="3" id="KW-1185">Reference proteome</keyword>
<dbReference type="AlphaFoldDB" id="A0A0N0VE95"/>
<name>A0A0N0VE95_LEPPY</name>
<protein>
    <submittedName>
        <fullName evidence="2">Uncharacterized protein</fullName>
    </submittedName>
</protein>
<sequence>MPLKKKEEVCGKPNQYNLQTLEYDWKELPDTHIQLPPQQPRIRDYSLAPVPAAAPPKLNPITHQPLPNPAAGPSYTPLPSPSKPAQEEVNRRTPQGRYGNNNRKDHVAELLGDGGASPAYNAPARPSPSPLLPVPPQQFAPAPAPPPVYPYDVGEFDLQQAPSRSPPPKLKAYGLEDVAVPPYRNDGYAVIQWSHDDLRRVGTSNALEAQRSYLR</sequence>
<dbReference type="EMBL" id="LGTL01000015">
    <property type="protein sequence ID" value="KPA77778.1"/>
    <property type="molecule type" value="Genomic_DNA"/>
</dbReference>